<reference evidence="1" key="1">
    <citation type="submission" date="2022-08" db="EMBL/GenBank/DDBJ databases">
        <title>Genome Sequence of Pycnoporus sanguineus.</title>
        <authorList>
            <person name="Buettner E."/>
        </authorList>
    </citation>
    <scope>NUCLEOTIDE SEQUENCE</scope>
    <source>
        <strain evidence="1">CG-C14</strain>
    </source>
</reference>
<proteinExistence type="predicted"/>
<dbReference type="Proteomes" id="UP001144978">
    <property type="component" value="Unassembled WGS sequence"/>
</dbReference>
<keyword evidence="2" id="KW-1185">Reference proteome</keyword>
<accession>A0ACC1Q5F5</accession>
<dbReference type="EMBL" id="JANSHE010000410">
    <property type="protein sequence ID" value="KAJ3011249.1"/>
    <property type="molecule type" value="Genomic_DNA"/>
</dbReference>
<comment type="caution">
    <text evidence="1">The sequence shown here is derived from an EMBL/GenBank/DDBJ whole genome shotgun (WGS) entry which is preliminary data.</text>
</comment>
<gene>
    <name evidence="1" type="ORF">NUW54_g2239</name>
</gene>
<sequence>MRHFLTRNAFRIPRLIPSACITSVHYRQYDVYHVLAFSLWVNHTRQPHRTLWTASPRSAGTRAVCLRQWPIGCGFGGSGVPAEFAAVA</sequence>
<evidence type="ECO:0000313" key="2">
    <source>
        <dbReference type="Proteomes" id="UP001144978"/>
    </source>
</evidence>
<evidence type="ECO:0000313" key="1">
    <source>
        <dbReference type="EMBL" id="KAJ3011249.1"/>
    </source>
</evidence>
<protein>
    <submittedName>
        <fullName evidence="1">Uncharacterized protein</fullName>
    </submittedName>
</protein>
<organism evidence="1 2">
    <name type="scientific">Trametes sanguinea</name>
    <dbReference type="NCBI Taxonomy" id="158606"/>
    <lineage>
        <taxon>Eukaryota</taxon>
        <taxon>Fungi</taxon>
        <taxon>Dikarya</taxon>
        <taxon>Basidiomycota</taxon>
        <taxon>Agaricomycotina</taxon>
        <taxon>Agaricomycetes</taxon>
        <taxon>Polyporales</taxon>
        <taxon>Polyporaceae</taxon>
        <taxon>Trametes</taxon>
    </lineage>
</organism>
<name>A0ACC1Q5F5_9APHY</name>